<dbReference type="Gene3D" id="3.90.1720.10">
    <property type="entry name" value="endopeptidase domain like (from Nostoc punctiforme)"/>
    <property type="match status" value="1"/>
</dbReference>
<keyword evidence="8" id="KW-1185">Reference proteome</keyword>
<proteinExistence type="inferred from homology"/>
<dbReference type="Proteomes" id="UP001434883">
    <property type="component" value="Unassembled WGS sequence"/>
</dbReference>
<evidence type="ECO:0000256" key="2">
    <source>
        <dbReference type="ARBA" id="ARBA00022679"/>
    </source>
</evidence>
<feature type="compositionally biased region" description="Basic and acidic residues" evidence="5">
    <location>
        <begin position="127"/>
        <end position="136"/>
    </location>
</feature>
<dbReference type="PANTHER" id="PTHR13943:SF31">
    <property type="entry name" value="PHOSPHOLIPASE A AND ACYLTRANSFERASE 3"/>
    <property type="match status" value="1"/>
</dbReference>
<keyword evidence="2" id="KW-0808">Transferase</keyword>
<sequence length="199" mass="22024">MMSVLSDKAVVKKEELWDVVGTNKWEINNSLDNNYKPRPAYVIVQDACNMVGLELPYCVIRGNCEHFVNELRYGKAESRQMSLQALAVSKPDLDCYPPRRHVLGAVGGPPIIDRPKEQSDTRTVPSADDRRKEDPSFRGSSPKPVSSTGSHHTPISHHTPGADRRAHRKDNEGVTSHHADGGSSRTGWLYVGTSPLEPC</sequence>
<evidence type="ECO:0000313" key="8">
    <source>
        <dbReference type="Proteomes" id="UP001434883"/>
    </source>
</evidence>
<feature type="compositionally biased region" description="Basic and acidic residues" evidence="5">
    <location>
        <begin position="160"/>
        <end position="180"/>
    </location>
</feature>
<keyword evidence="3" id="KW-0378">Hydrolase</keyword>
<comment type="caution">
    <text evidence="7">The sequence shown here is derived from an EMBL/GenBank/DDBJ whole genome shotgun (WGS) entry which is preliminary data.</text>
</comment>
<evidence type="ECO:0000256" key="4">
    <source>
        <dbReference type="ARBA" id="ARBA00023098"/>
    </source>
</evidence>
<reference evidence="7 8" key="1">
    <citation type="submission" date="2021-06" db="EMBL/GenBank/DDBJ databases">
        <authorList>
            <person name="Palmer J.M."/>
        </authorList>
    </citation>
    <scope>NUCLEOTIDE SEQUENCE [LARGE SCALE GENOMIC DNA]</scope>
    <source>
        <strain evidence="7 8">XC_2019</strain>
        <tissue evidence="7">Muscle</tissue>
    </source>
</reference>
<dbReference type="InterPro" id="IPR051496">
    <property type="entry name" value="H-rev107_PLA/AT"/>
</dbReference>
<organism evidence="7 8">
    <name type="scientific">Xenoophorus captivus</name>
    <dbReference type="NCBI Taxonomy" id="1517983"/>
    <lineage>
        <taxon>Eukaryota</taxon>
        <taxon>Metazoa</taxon>
        <taxon>Chordata</taxon>
        <taxon>Craniata</taxon>
        <taxon>Vertebrata</taxon>
        <taxon>Euteleostomi</taxon>
        <taxon>Actinopterygii</taxon>
        <taxon>Neopterygii</taxon>
        <taxon>Teleostei</taxon>
        <taxon>Neoteleostei</taxon>
        <taxon>Acanthomorphata</taxon>
        <taxon>Ovalentaria</taxon>
        <taxon>Atherinomorphae</taxon>
        <taxon>Cyprinodontiformes</taxon>
        <taxon>Goodeidae</taxon>
        <taxon>Xenoophorus</taxon>
    </lineage>
</organism>
<accession>A0ABV0QHR4</accession>
<dbReference type="EMBL" id="JAHRIN010010133">
    <property type="protein sequence ID" value="MEQ2195042.1"/>
    <property type="molecule type" value="Genomic_DNA"/>
</dbReference>
<gene>
    <name evidence="7" type="ORF">XENOCAPTIV_006564</name>
</gene>
<dbReference type="PANTHER" id="PTHR13943">
    <property type="entry name" value="HRAS-LIKE SUPPRESSOR - RELATED"/>
    <property type="match status" value="1"/>
</dbReference>
<dbReference type="Pfam" id="PF04970">
    <property type="entry name" value="LRAT"/>
    <property type="match status" value="1"/>
</dbReference>
<evidence type="ECO:0000259" key="6">
    <source>
        <dbReference type="PROSITE" id="PS51934"/>
    </source>
</evidence>
<comment type="similarity">
    <text evidence="1">Belongs to the H-rev107 family.</text>
</comment>
<feature type="region of interest" description="Disordered" evidence="5">
    <location>
        <begin position="99"/>
        <end position="199"/>
    </location>
</feature>
<name>A0ABV0QHR4_9TELE</name>
<dbReference type="InterPro" id="IPR007053">
    <property type="entry name" value="LRAT_dom"/>
</dbReference>
<evidence type="ECO:0000313" key="7">
    <source>
        <dbReference type="EMBL" id="MEQ2195042.1"/>
    </source>
</evidence>
<feature type="compositionally biased region" description="Polar residues" evidence="5">
    <location>
        <begin position="143"/>
        <end position="153"/>
    </location>
</feature>
<evidence type="ECO:0000256" key="3">
    <source>
        <dbReference type="ARBA" id="ARBA00022801"/>
    </source>
</evidence>
<evidence type="ECO:0000256" key="5">
    <source>
        <dbReference type="SAM" id="MobiDB-lite"/>
    </source>
</evidence>
<protein>
    <recommendedName>
        <fullName evidence="6">LRAT domain-containing protein</fullName>
    </recommendedName>
</protein>
<feature type="domain" description="LRAT" evidence="6">
    <location>
        <begin position="1"/>
        <end position="80"/>
    </location>
</feature>
<dbReference type="PROSITE" id="PS51934">
    <property type="entry name" value="LRAT"/>
    <property type="match status" value="1"/>
</dbReference>
<keyword evidence="4" id="KW-0443">Lipid metabolism</keyword>
<evidence type="ECO:0000256" key="1">
    <source>
        <dbReference type="ARBA" id="ARBA00007824"/>
    </source>
</evidence>